<name>A0A3N2C1U8_9MICO</name>
<reference evidence="1 2" key="1">
    <citation type="submission" date="2018-11" db="EMBL/GenBank/DDBJ databases">
        <title>Sequencing the genomes of 1000 actinobacteria strains.</title>
        <authorList>
            <person name="Klenk H.-P."/>
        </authorList>
    </citation>
    <scope>NUCLEOTIDE SEQUENCE [LARGE SCALE GENOMIC DNA]</scope>
    <source>
        <strain evidence="1 2">DSM 14012</strain>
    </source>
</reference>
<dbReference type="Proteomes" id="UP000266915">
    <property type="component" value="Unassembled WGS sequence"/>
</dbReference>
<protein>
    <submittedName>
        <fullName evidence="1">Uncharacterized protein DUF2004</fullName>
    </submittedName>
</protein>
<dbReference type="RefSeq" id="WP_079705645.1">
    <property type="nucleotide sequence ID" value="NZ_FXAP01000001.1"/>
</dbReference>
<sequence>MAIEHDYFGIIATEPGGGVYWSDNIDVGEQSVSISLSAPDEDDIPADALDLAAAMILALEGFDLRSREAMLSEVDDRTSEVTEYIIQAVEELGESLPDVLVDESGDRDVDVIRSMTLLSVGFAPHQHNGDEAFAIFEYSLDADQLDGVLMVAYTSDGEVTGVTSED</sequence>
<gene>
    <name evidence="1" type="ORF">EDD42_1535</name>
</gene>
<keyword evidence="2" id="KW-1185">Reference proteome</keyword>
<accession>A0A3N2C1U8</accession>
<organism evidence="1 2">
    <name type="scientific">Plantibacter flavus</name>
    <dbReference type="NCBI Taxonomy" id="150123"/>
    <lineage>
        <taxon>Bacteria</taxon>
        <taxon>Bacillati</taxon>
        <taxon>Actinomycetota</taxon>
        <taxon>Actinomycetes</taxon>
        <taxon>Micrococcales</taxon>
        <taxon>Microbacteriaceae</taxon>
        <taxon>Plantibacter</taxon>
    </lineage>
</organism>
<proteinExistence type="predicted"/>
<dbReference type="AlphaFoldDB" id="A0A3N2C1U8"/>
<evidence type="ECO:0000313" key="2">
    <source>
        <dbReference type="Proteomes" id="UP000266915"/>
    </source>
</evidence>
<dbReference type="EMBL" id="RKHL01000001">
    <property type="protein sequence ID" value="ROR81473.1"/>
    <property type="molecule type" value="Genomic_DNA"/>
</dbReference>
<evidence type="ECO:0000313" key="1">
    <source>
        <dbReference type="EMBL" id="ROR81473.1"/>
    </source>
</evidence>
<comment type="caution">
    <text evidence="1">The sequence shown here is derived from an EMBL/GenBank/DDBJ whole genome shotgun (WGS) entry which is preliminary data.</text>
</comment>